<reference evidence="2 3" key="1">
    <citation type="journal article" date="2014" name="Int. J. Syst. Evol. Microbiol.">
        <title>Nocardioides zeae sp. nov., isolated from the stem of Zea mays.</title>
        <authorList>
            <person name="Glaeser S.P."/>
            <person name="McInroy J.A."/>
            <person name="Busse H.J."/>
            <person name="Kampfer P."/>
        </authorList>
    </citation>
    <scope>NUCLEOTIDE SEQUENCE [LARGE SCALE GENOMIC DNA]</scope>
    <source>
        <strain evidence="2 3">JCM 30728</strain>
    </source>
</reference>
<feature type="transmembrane region" description="Helical" evidence="1">
    <location>
        <begin position="55"/>
        <end position="77"/>
    </location>
</feature>
<evidence type="ECO:0000313" key="2">
    <source>
        <dbReference type="EMBL" id="NEN77586.1"/>
    </source>
</evidence>
<gene>
    <name evidence="2" type="ORF">G3T38_04770</name>
</gene>
<dbReference type="Proteomes" id="UP000468687">
    <property type="component" value="Unassembled WGS sequence"/>
</dbReference>
<organism evidence="2 3">
    <name type="scientific">Nocardioides zeae</name>
    <dbReference type="NCBI Taxonomy" id="1457234"/>
    <lineage>
        <taxon>Bacteria</taxon>
        <taxon>Bacillati</taxon>
        <taxon>Actinomycetota</taxon>
        <taxon>Actinomycetes</taxon>
        <taxon>Propionibacteriales</taxon>
        <taxon>Nocardioidaceae</taxon>
        <taxon>Nocardioides</taxon>
    </lineage>
</organism>
<name>A0A6P0HGD9_9ACTN</name>
<protein>
    <recommendedName>
        <fullName evidence="4">Alkaline shock response membrane anchor protein AmaP</fullName>
    </recommendedName>
</protein>
<evidence type="ECO:0000313" key="3">
    <source>
        <dbReference type="Proteomes" id="UP000468687"/>
    </source>
</evidence>
<accession>A0A6P0HGD9</accession>
<sequence>MTSRLRLLDRTACLLLGLALVAPALLAYDWRYGVVGSYPDTLRTAAAVDVVDSSWWPWAFAAGALVLALLGLAWLLAHLRRPGPGSERLDASDPTGRLEVDLRSTASAVADRFAELAPVAHVRGTTEQRGRHVLLVLHGHVDPAADADALAEATATCTREVAAAFPDDDVRLRVVLESPRRRRIRGGDDRVRVR</sequence>
<dbReference type="EMBL" id="JAAGXA010000002">
    <property type="protein sequence ID" value="NEN77586.1"/>
    <property type="molecule type" value="Genomic_DNA"/>
</dbReference>
<keyword evidence="1" id="KW-0812">Transmembrane</keyword>
<proteinExistence type="predicted"/>
<comment type="caution">
    <text evidence="2">The sequence shown here is derived from an EMBL/GenBank/DDBJ whole genome shotgun (WGS) entry which is preliminary data.</text>
</comment>
<evidence type="ECO:0008006" key="4">
    <source>
        <dbReference type="Google" id="ProtNLM"/>
    </source>
</evidence>
<keyword evidence="3" id="KW-1185">Reference proteome</keyword>
<keyword evidence="1" id="KW-0472">Membrane</keyword>
<keyword evidence="1" id="KW-1133">Transmembrane helix</keyword>
<dbReference type="RefSeq" id="WP_163770921.1">
    <property type="nucleotide sequence ID" value="NZ_JAAGXA010000002.1"/>
</dbReference>
<evidence type="ECO:0000256" key="1">
    <source>
        <dbReference type="SAM" id="Phobius"/>
    </source>
</evidence>
<dbReference type="AlphaFoldDB" id="A0A6P0HGD9"/>